<evidence type="ECO:0000256" key="1">
    <source>
        <dbReference type="ARBA" id="ARBA00005233"/>
    </source>
</evidence>
<keyword evidence="4" id="KW-0281">Fimbrium</keyword>
<evidence type="ECO:0000256" key="3">
    <source>
        <dbReference type="ARBA" id="ARBA00029638"/>
    </source>
</evidence>
<keyword evidence="2" id="KW-0488">Methylation</keyword>
<dbReference type="InterPro" id="IPR045584">
    <property type="entry name" value="Pilin-like"/>
</dbReference>
<dbReference type="Proteomes" id="UP000295169">
    <property type="component" value="Unassembled WGS sequence"/>
</dbReference>
<dbReference type="AlphaFoldDB" id="A0A4R1PZ77"/>
<sequence>MKAQLQKGFTLIELMIVVAIIGILAAVALPAYQDYTIRARVTEGVGLASSAKQLIGESATTAGELAATATSFNAQAGGVGLTSKYVTSVQIDDATGEITVTFNEANVGSIPAGSTLVYTPYVMGAAATPTQLATSFTAGVTGSIDWGCASDANAVAGGRGLDALTPGSLPSQFAPSECR</sequence>
<dbReference type="GO" id="GO:0044096">
    <property type="term" value="C:type IV pilus"/>
    <property type="evidence" value="ECO:0007669"/>
    <property type="project" value="TreeGrafter"/>
</dbReference>
<proteinExistence type="inferred from homology"/>
<evidence type="ECO:0000256" key="5">
    <source>
        <dbReference type="SAM" id="Phobius"/>
    </source>
</evidence>
<evidence type="ECO:0000256" key="2">
    <source>
        <dbReference type="ARBA" id="ARBA00022481"/>
    </source>
</evidence>
<dbReference type="Pfam" id="PF07963">
    <property type="entry name" value="N_methyl"/>
    <property type="match status" value="1"/>
</dbReference>
<dbReference type="Gene3D" id="3.30.700.10">
    <property type="entry name" value="Glycoprotein, Type 4 Pilin"/>
    <property type="match status" value="1"/>
</dbReference>
<dbReference type="InterPro" id="IPR001082">
    <property type="entry name" value="Pilin"/>
</dbReference>
<name>A0A4R1PZ77_9GAMM</name>
<keyword evidence="5" id="KW-1133">Transmembrane helix</keyword>
<dbReference type="GO" id="GO:0043107">
    <property type="term" value="P:type IV pilus-dependent motility"/>
    <property type="evidence" value="ECO:0007669"/>
    <property type="project" value="TreeGrafter"/>
</dbReference>
<comment type="caution">
    <text evidence="6">The sequence shown here is derived from an EMBL/GenBank/DDBJ whole genome shotgun (WGS) entry which is preliminary data.</text>
</comment>
<dbReference type="PANTHER" id="PTHR30093:SF34">
    <property type="entry name" value="PREPILIN PEPTIDASE-DEPENDENT PROTEIN D"/>
    <property type="match status" value="1"/>
</dbReference>
<dbReference type="EMBL" id="SMMU01000003">
    <property type="protein sequence ID" value="TCL33768.1"/>
    <property type="molecule type" value="Genomic_DNA"/>
</dbReference>
<accession>A0A4R1PZ77</accession>
<dbReference type="NCBIfam" id="TIGR02532">
    <property type="entry name" value="IV_pilin_GFxxxE"/>
    <property type="match status" value="1"/>
</dbReference>
<dbReference type="PROSITE" id="PS00409">
    <property type="entry name" value="PROKAR_NTER_METHYL"/>
    <property type="match status" value="1"/>
</dbReference>
<dbReference type="InterPro" id="IPR012902">
    <property type="entry name" value="N_methyl_site"/>
</dbReference>
<dbReference type="Pfam" id="PF00114">
    <property type="entry name" value="Pilin"/>
    <property type="match status" value="1"/>
</dbReference>
<feature type="transmembrane region" description="Helical" evidence="5">
    <location>
        <begin position="12"/>
        <end position="32"/>
    </location>
</feature>
<keyword evidence="5" id="KW-0472">Membrane</keyword>
<comment type="similarity">
    <text evidence="1 4">Belongs to the N-Me-Phe pilin family.</text>
</comment>
<dbReference type="GO" id="GO:0007155">
    <property type="term" value="P:cell adhesion"/>
    <property type="evidence" value="ECO:0007669"/>
    <property type="project" value="InterPro"/>
</dbReference>
<dbReference type="PANTHER" id="PTHR30093">
    <property type="entry name" value="GENERAL SECRETION PATHWAY PROTEIN G"/>
    <property type="match status" value="1"/>
</dbReference>
<dbReference type="RefSeq" id="WP_131300075.1">
    <property type="nucleotide sequence ID" value="NZ_JBHLST010000048.1"/>
</dbReference>
<keyword evidence="5" id="KW-0812">Transmembrane</keyword>
<evidence type="ECO:0000313" key="7">
    <source>
        <dbReference type="Proteomes" id="UP000295169"/>
    </source>
</evidence>
<reference evidence="6 7" key="1">
    <citation type="submission" date="2019-03" db="EMBL/GenBank/DDBJ databases">
        <title>Genomic Encyclopedia of Type Strains, Phase IV (KMG-IV): sequencing the most valuable type-strain genomes for metagenomic binning, comparative biology and taxonomic classification.</title>
        <authorList>
            <person name="Goeker M."/>
        </authorList>
    </citation>
    <scope>NUCLEOTIDE SEQUENCE [LARGE SCALE GENOMIC DNA]</scope>
    <source>
        <strain evidence="6 7">DSM 2286</strain>
    </source>
</reference>
<dbReference type="SUPFAM" id="SSF54523">
    <property type="entry name" value="Pili subunits"/>
    <property type="match status" value="1"/>
</dbReference>
<evidence type="ECO:0000313" key="6">
    <source>
        <dbReference type="EMBL" id="TCL33768.1"/>
    </source>
</evidence>
<organism evidence="6 7">
    <name type="scientific">Azotobacter chroococcum</name>
    <dbReference type="NCBI Taxonomy" id="353"/>
    <lineage>
        <taxon>Bacteria</taxon>
        <taxon>Pseudomonadati</taxon>
        <taxon>Pseudomonadota</taxon>
        <taxon>Gammaproteobacteria</taxon>
        <taxon>Pseudomonadales</taxon>
        <taxon>Pseudomonadaceae</taxon>
        <taxon>Azotobacter</taxon>
    </lineage>
</organism>
<protein>
    <recommendedName>
        <fullName evidence="3">Pilin</fullName>
    </recommendedName>
</protein>
<evidence type="ECO:0000256" key="4">
    <source>
        <dbReference type="RuleBase" id="RU000389"/>
    </source>
</evidence>
<gene>
    <name evidence="6" type="ORF">EV691_103140</name>
</gene>